<dbReference type="InterPro" id="IPR001248">
    <property type="entry name" value="Pur-cyt_permease"/>
</dbReference>
<dbReference type="PANTHER" id="PTHR30569">
    <property type="entry name" value="CYTOSINE TRANSPORTER CODB"/>
    <property type="match status" value="1"/>
</dbReference>
<comment type="similarity">
    <text evidence="2">Belongs to the purine-cytosine permease (2.A.39) family.</text>
</comment>
<evidence type="ECO:0000256" key="6">
    <source>
        <dbReference type="SAM" id="Phobius"/>
    </source>
</evidence>
<feature type="transmembrane region" description="Helical" evidence="6">
    <location>
        <begin position="311"/>
        <end position="329"/>
    </location>
</feature>
<evidence type="ECO:0000256" key="4">
    <source>
        <dbReference type="ARBA" id="ARBA00022989"/>
    </source>
</evidence>
<evidence type="ECO:0000256" key="2">
    <source>
        <dbReference type="ARBA" id="ARBA00008974"/>
    </source>
</evidence>
<feature type="transmembrane region" description="Helical" evidence="6">
    <location>
        <begin position="234"/>
        <end position="255"/>
    </location>
</feature>
<dbReference type="RefSeq" id="WP_382399619.1">
    <property type="nucleotide sequence ID" value="NZ_JBHTNH010000019.1"/>
</dbReference>
<feature type="transmembrane region" description="Helical" evidence="6">
    <location>
        <begin position="377"/>
        <end position="397"/>
    </location>
</feature>
<feature type="transmembrane region" description="Helical" evidence="6">
    <location>
        <begin position="21"/>
        <end position="40"/>
    </location>
</feature>
<reference evidence="8" key="1">
    <citation type="journal article" date="2019" name="Int. J. Syst. Evol. Microbiol.">
        <title>The Global Catalogue of Microorganisms (GCM) 10K type strain sequencing project: providing services to taxonomists for standard genome sequencing and annotation.</title>
        <authorList>
            <consortium name="The Broad Institute Genomics Platform"/>
            <consortium name="The Broad Institute Genome Sequencing Center for Infectious Disease"/>
            <person name="Wu L."/>
            <person name="Ma J."/>
        </authorList>
    </citation>
    <scope>NUCLEOTIDE SEQUENCE [LARGE SCALE GENOMIC DNA]</scope>
    <source>
        <strain evidence="8">CCUG 54822</strain>
    </source>
</reference>
<dbReference type="Gene3D" id="1.10.4160.10">
    <property type="entry name" value="Hydantoin permease"/>
    <property type="match status" value="1"/>
</dbReference>
<comment type="subcellular location">
    <subcellularLocation>
        <location evidence="1">Membrane</location>
        <topology evidence="1">Multi-pass membrane protein</topology>
    </subcellularLocation>
</comment>
<feature type="transmembrane region" description="Helical" evidence="6">
    <location>
        <begin position="202"/>
        <end position="222"/>
    </location>
</feature>
<feature type="transmembrane region" description="Helical" evidence="6">
    <location>
        <begin position="335"/>
        <end position="357"/>
    </location>
</feature>
<dbReference type="InterPro" id="IPR030191">
    <property type="entry name" value="CodB"/>
</dbReference>
<evidence type="ECO:0000313" key="8">
    <source>
        <dbReference type="Proteomes" id="UP001597178"/>
    </source>
</evidence>
<name>A0ABW3ZU29_9BACI</name>
<proteinExistence type="inferred from homology"/>
<keyword evidence="4 6" id="KW-1133">Transmembrane helix</keyword>
<protein>
    <submittedName>
        <fullName evidence="7">Purine-cytosine permease family protein</fullName>
    </submittedName>
</protein>
<feature type="transmembrane region" description="Helical" evidence="6">
    <location>
        <begin position="137"/>
        <end position="156"/>
    </location>
</feature>
<keyword evidence="5 6" id="KW-0472">Membrane</keyword>
<feature type="transmembrane region" description="Helical" evidence="6">
    <location>
        <begin position="417"/>
        <end position="438"/>
    </location>
</feature>
<evidence type="ECO:0000256" key="3">
    <source>
        <dbReference type="ARBA" id="ARBA00022692"/>
    </source>
</evidence>
<organism evidence="7 8">
    <name type="scientific">Lentibacillus salinarum</name>
    <dbReference type="NCBI Taxonomy" id="446820"/>
    <lineage>
        <taxon>Bacteria</taxon>
        <taxon>Bacillati</taxon>
        <taxon>Bacillota</taxon>
        <taxon>Bacilli</taxon>
        <taxon>Bacillales</taxon>
        <taxon>Bacillaceae</taxon>
        <taxon>Lentibacillus</taxon>
    </lineage>
</organism>
<dbReference type="Proteomes" id="UP001597178">
    <property type="component" value="Unassembled WGS sequence"/>
</dbReference>
<feature type="transmembrane region" description="Helical" evidence="6">
    <location>
        <begin position="46"/>
        <end position="69"/>
    </location>
</feature>
<keyword evidence="3 6" id="KW-0812">Transmembrane</keyword>
<evidence type="ECO:0000256" key="5">
    <source>
        <dbReference type="ARBA" id="ARBA00023136"/>
    </source>
</evidence>
<sequence length="476" mass="52180">MNKNSIDIAPVPATKRDAGPLSMFWLFAGGNVLLAAFMVGSDYAETLGLVPMIMVTIFGNLAAYTICAWSAQKNIKYGLDEAISHRPAFGYYGALFGVFLIVFITIGWVGILSSMTGTAGQMVMETITGGYTFPGDYSIYALGGGIVIPLLLLLINPKMGFKVANITVPLMIIFSIIMLFQMLSAENLSAISSVEPTGEFGWMYAFEVIFAFAVVWLPYLGAWNKFSKKERGGFWGTYLGLALVGMLFGIIGGLATLLTGKIDPTLWMAELNLGIFGFVIVILGTITSCAILLYAAIMAVLTVFPKWKFHLVALCVAAPSIIFVFQGTLRDIFDLVLIFGGMLAGPYWAIILADYFILRKRKINLKACFDPKGVYSYFRGINPIAVIAQIVGMLLWIYIGGWMTGFEIITFASGDAIFTITSATLPAMIVSGTVYVILARRYFKGKLMGDYHLNDYEEENRVGELKEIKKELDKAN</sequence>
<dbReference type="PANTHER" id="PTHR30569:SF0">
    <property type="entry name" value="CYTOSINE PERMEASE"/>
    <property type="match status" value="1"/>
</dbReference>
<evidence type="ECO:0000256" key="1">
    <source>
        <dbReference type="ARBA" id="ARBA00004141"/>
    </source>
</evidence>
<gene>
    <name evidence="7" type="ORF">ACFQ4A_08785</name>
</gene>
<feature type="transmembrane region" description="Helical" evidence="6">
    <location>
        <begin position="89"/>
        <end position="117"/>
    </location>
</feature>
<comment type="caution">
    <text evidence="7">The sequence shown here is derived from an EMBL/GenBank/DDBJ whole genome shotgun (WGS) entry which is preliminary data.</text>
</comment>
<feature type="transmembrane region" description="Helical" evidence="6">
    <location>
        <begin position="275"/>
        <end position="304"/>
    </location>
</feature>
<evidence type="ECO:0000313" key="7">
    <source>
        <dbReference type="EMBL" id="MFD1361749.1"/>
    </source>
</evidence>
<dbReference type="EMBL" id="JBHTNH010000019">
    <property type="protein sequence ID" value="MFD1361749.1"/>
    <property type="molecule type" value="Genomic_DNA"/>
</dbReference>
<accession>A0ABW3ZU29</accession>
<dbReference type="Pfam" id="PF02133">
    <property type="entry name" value="Transp_cyt_pur"/>
    <property type="match status" value="1"/>
</dbReference>
<feature type="transmembrane region" description="Helical" evidence="6">
    <location>
        <begin position="163"/>
        <end position="182"/>
    </location>
</feature>
<keyword evidence="8" id="KW-1185">Reference proteome</keyword>